<organism evidence="2 3">
    <name type="scientific">Devosia psychrophila</name>
    <dbReference type="NCBI Taxonomy" id="728005"/>
    <lineage>
        <taxon>Bacteria</taxon>
        <taxon>Pseudomonadati</taxon>
        <taxon>Pseudomonadota</taxon>
        <taxon>Alphaproteobacteria</taxon>
        <taxon>Hyphomicrobiales</taxon>
        <taxon>Devosiaceae</taxon>
        <taxon>Devosia</taxon>
    </lineage>
</organism>
<dbReference type="Pfam" id="PF07238">
    <property type="entry name" value="PilZ"/>
    <property type="match status" value="1"/>
</dbReference>
<name>A0A1I1L7J9_9HYPH</name>
<gene>
    <name evidence="2" type="ORF">SAMN04488059_108140</name>
</gene>
<feature type="domain" description="PilZ" evidence="1">
    <location>
        <begin position="7"/>
        <end position="83"/>
    </location>
</feature>
<dbReference type="GO" id="GO:0035438">
    <property type="term" value="F:cyclic-di-GMP binding"/>
    <property type="evidence" value="ECO:0007669"/>
    <property type="project" value="InterPro"/>
</dbReference>
<sequence length="87" mass="9786">MKTWIDKRVHKRDAISIAATAVMNDGLIREDVLVVNLSRSGAMVEIAESIELPDAFTLLFHHSLEPCRVVWRQARLAGVKFETVLAE</sequence>
<accession>A0A1I1L7J9</accession>
<dbReference type="STRING" id="728005.SAMN04488059_108140"/>
<evidence type="ECO:0000313" key="3">
    <source>
        <dbReference type="Proteomes" id="UP000182258"/>
    </source>
</evidence>
<proteinExistence type="predicted"/>
<dbReference type="OrthoDB" id="8239203at2"/>
<dbReference type="SUPFAM" id="SSF141371">
    <property type="entry name" value="PilZ domain-like"/>
    <property type="match status" value="1"/>
</dbReference>
<dbReference type="Proteomes" id="UP000182258">
    <property type="component" value="Unassembled WGS sequence"/>
</dbReference>
<evidence type="ECO:0000313" key="2">
    <source>
        <dbReference type="EMBL" id="SFC67008.1"/>
    </source>
</evidence>
<dbReference type="AlphaFoldDB" id="A0A1I1L7J9"/>
<reference evidence="2 3" key="1">
    <citation type="submission" date="2016-10" db="EMBL/GenBank/DDBJ databases">
        <authorList>
            <person name="de Groot N.N."/>
        </authorList>
    </citation>
    <scope>NUCLEOTIDE SEQUENCE [LARGE SCALE GENOMIC DNA]</scope>
    <source>
        <strain evidence="2 3">CGMCC 1.10210</strain>
    </source>
</reference>
<evidence type="ECO:0000259" key="1">
    <source>
        <dbReference type="Pfam" id="PF07238"/>
    </source>
</evidence>
<protein>
    <submittedName>
        <fullName evidence="2">PilZ domain-containing protein</fullName>
    </submittedName>
</protein>
<dbReference type="RefSeq" id="WP_052953018.1">
    <property type="nucleotide sequence ID" value="NZ_FOMB01000008.1"/>
</dbReference>
<dbReference type="EMBL" id="FOMB01000008">
    <property type="protein sequence ID" value="SFC67008.1"/>
    <property type="molecule type" value="Genomic_DNA"/>
</dbReference>
<dbReference type="InterPro" id="IPR009875">
    <property type="entry name" value="PilZ_domain"/>
</dbReference>